<dbReference type="InterPro" id="IPR059000">
    <property type="entry name" value="ATPase_P-type_domA"/>
</dbReference>
<evidence type="ECO:0000256" key="5">
    <source>
        <dbReference type="ARBA" id="ARBA00022967"/>
    </source>
</evidence>
<organism evidence="11">
    <name type="scientific">Acidithiobacillus sulfuriphilus</name>
    <dbReference type="NCBI Taxonomy" id="1867749"/>
    <lineage>
        <taxon>Bacteria</taxon>
        <taxon>Pseudomonadati</taxon>
        <taxon>Pseudomonadota</taxon>
        <taxon>Acidithiobacillia</taxon>
        <taxon>Acidithiobacillales</taxon>
        <taxon>Acidithiobacillaceae</taxon>
        <taxon>Acidithiobacillus</taxon>
    </lineage>
</organism>
<dbReference type="InterPro" id="IPR023299">
    <property type="entry name" value="ATPase_P-typ_cyto_dom_N"/>
</dbReference>
<dbReference type="InterPro" id="IPR001757">
    <property type="entry name" value="P_typ_ATPase"/>
</dbReference>
<dbReference type="SFLD" id="SFLDS00003">
    <property type="entry name" value="Haloacid_Dehalogenase"/>
    <property type="match status" value="1"/>
</dbReference>
<gene>
    <name evidence="11" type="ORF">EC580_12940</name>
</gene>
<evidence type="ECO:0000256" key="1">
    <source>
        <dbReference type="ARBA" id="ARBA00004141"/>
    </source>
</evidence>
<dbReference type="Pfam" id="PF00690">
    <property type="entry name" value="Cation_ATPase_N"/>
    <property type="match status" value="1"/>
</dbReference>
<dbReference type="GO" id="GO:0005524">
    <property type="term" value="F:ATP binding"/>
    <property type="evidence" value="ECO:0007669"/>
    <property type="project" value="UniProtKB-KW"/>
</dbReference>
<dbReference type="InterPro" id="IPR006068">
    <property type="entry name" value="ATPase_P-typ_cation-transptr_C"/>
</dbReference>
<feature type="transmembrane region" description="Helical" evidence="9">
    <location>
        <begin position="82"/>
        <end position="100"/>
    </location>
</feature>
<keyword evidence="11" id="KW-0378">Hydrolase</keyword>
<keyword evidence="3" id="KW-0547">Nucleotide-binding</keyword>
<dbReference type="Gene3D" id="3.40.50.1000">
    <property type="entry name" value="HAD superfamily/HAD-like"/>
    <property type="match status" value="1"/>
</dbReference>
<feature type="transmembrane region" description="Helical" evidence="9">
    <location>
        <begin position="744"/>
        <end position="766"/>
    </location>
</feature>
<feature type="region of interest" description="Disordered" evidence="8">
    <location>
        <begin position="171"/>
        <end position="192"/>
    </location>
</feature>
<feature type="compositionally biased region" description="Acidic residues" evidence="8">
    <location>
        <begin position="181"/>
        <end position="190"/>
    </location>
</feature>
<dbReference type="SFLD" id="SFLDG00002">
    <property type="entry name" value="C1.7:_P-type_atpase_like"/>
    <property type="match status" value="1"/>
</dbReference>
<protein>
    <submittedName>
        <fullName evidence="11">HAD family hydrolase</fullName>
    </submittedName>
</protein>
<evidence type="ECO:0000256" key="4">
    <source>
        <dbReference type="ARBA" id="ARBA00022840"/>
    </source>
</evidence>
<dbReference type="InterPro" id="IPR036412">
    <property type="entry name" value="HAD-like_sf"/>
</dbReference>
<feature type="domain" description="Cation-transporting P-type ATPase N-terminal" evidence="10">
    <location>
        <begin position="4"/>
        <end position="77"/>
    </location>
</feature>
<dbReference type="Gene3D" id="3.40.1110.10">
    <property type="entry name" value="Calcium-transporting ATPase, cytoplasmic domain N"/>
    <property type="match status" value="1"/>
</dbReference>
<keyword evidence="2 9" id="KW-0812">Transmembrane</keyword>
<dbReference type="PRINTS" id="PR00120">
    <property type="entry name" value="HATPASE"/>
</dbReference>
<evidence type="ECO:0000256" key="8">
    <source>
        <dbReference type="SAM" id="MobiDB-lite"/>
    </source>
</evidence>
<keyword evidence="4" id="KW-0067">ATP-binding</keyword>
<dbReference type="PANTHER" id="PTHR42861">
    <property type="entry name" value="CALCIUM-TRANSPORTING ATPASE"/>
    <property type="match status" value="1"/>
</dbReference>
<dbReference type="FunFam" id="3.40.50.1000:FF:000083">
    <property type="entry name" value="Sodium/potassium-transporting ATPase subunit alpha"/>
    <property type="match status" value="1"/>
</dbReference>
<dbReference type="GO" id="GO:0015662">
    <property type="term" value="F:P-type ion transporter activity"/>
    <property type="evidence" value="ECO:0007669"/>
    <property type="project" value="UniProtKB-ARBA"/>
</dbReference>
<feature type="transmembrane region" description="Helical" evidence="9">
    <location>
        <begin position="57"/>
        <end position="76"/>
    </location>
</feature>
<dbReference type="OrthoDB" id="5496529at2"/>
<dbReference type="Pfam" id="PF13246">
    <property type="entry name" value="Cation_ATPase"/>
    <property type="match status" value="1"/>
</dbReference>
<dbReference type="SUPFAM" id="SSF81653">
    <property type="entry name" value="Calcium ATPase, transduction domain A"/>
    <property type="match status" value="1"/>
</dbReference>
<dbReference type="InterPro" id="IPR023214">
    <property type="entry name" value="HAD_sf"/>
</dbReference>
<dbReference type="Pfam" id="PF00689">
    <property type="entry name" value="Cation_ATPase_C"/>
    <property type="match status" value="1"/>
</dbReference>
<dbReference type="SUPFAM" id="SSF81665">
    <property type="entry name" value="Calcium ATPase, transmembrane domain M"/>
    <property type="match status" value="1"/>
</dbReference>
<dbReference type="EMBL" id="RIZI01000191">
    <property type="protein sequence ID" value="RNF58247.1"/>
    <property type="molecule type" value="Genomic_DNA"/>
</dbReference>
<dbReference type="InterPro" id="IPR044492">
    <property type="entry name" value="P_typ_ATPase_HD_dom"/>
</dbReference>
<sequence>MKNNTRHRSLRELFADVESSPEGLGGSEAQARLAKFGPNRLPPAPPKPWWQRFLDQFRNPLIAILVLAAFLSWLLGHPVDSAVIWAVILINTILGFVQEYRAENAVAALQSLLDPMALVLRDGRWQAMPATSIVPGDVLAVQAGERISADLALVEAHDLAVDESLLTGESFPVPKAALPDQSDEGTDSGEEAQRRSMVYAGTLVTVGSGMGIAVFTGSATEIGRIQTLMTSLPPMQTPLLRRVDHLARSLSAAVLLLAAVALAVGLSHGQGLENTLLAAVSLAVAIIPEGLPAVISITLALGVQRMARLGAILRRLPAVETLGSVTVICTDKTGTLTRNRMQVATALLAESTIHAPFTAPPPQDREGLTKLATAAVLCNDAQMGEQEEALGDPMEQALLHFAHHLGLLSAEIREAHPRRDTLPFHHERKFMATAHDEGRVYLKGAPEVILELCAWEWHPLGLRPIDRKAWRGRIDALAENGMRILALASGRSSENSWKDPIQGGWTLLGAVALLDPPRPGVQDAIQRCQMAGIRIQMITGDHPRTAAAIARHLGFMAPGDAVVTHEQWAAASAAERRHLAASTKVFARVHPEDKLQLVETLQGQGEIVAMTGDGVNDAPALRRADIGVAMGRSGSDVAREAAAMVLSDDHFAHIVAAVAEGRRVYANIRKTLQFMLPTSFAQGLVVLLAVLLDTEMPITPLQILWVNTLTASTMALVFAFMGGDPGLMQQAPRPPREALIPPALWRRMAIFTALTVTVVFLIFHYGLLDHTLAQARTLAVDTLMTMEAALLIALYGRPRQDRGDAVAGLALFLALLGQYLFGALPTLQRLFSTSDLEGADLPILLGAGILSYGLARILWGAEPRAVAASGKDASQKADGKTP</sequence>
<dbReference type="GO" id="GO:0016887">
    <property type="term" value="F:ATP hydrolysis activity"/>
    <property type="evidence" value="ECO:0007669"/>
    <property type="project" value="InterPro"/>
</dbReference>
<evidence type="ECO:0000256" key="2">
    <source>
        <dbReference type="ARBA" id="ARBA00022692"/>
    </source>
</evidence>
<keyword evidence="7 9" id="KW-0472">Membrane</keyword>
<evidence type="ECO:0000259" key="10">
    <source>
        <dbReference type="SMART" id="SM00831"/>
    </source>
</evidence>
<dbReference type="InterPro" id="IPR018303">
    <property type="entry name" value="ATPase_P-typ_P_site"/>
</dbReference>
<dbReference type="AlphaFoldDB" id="A0A3M8QPV5"/>
<feature type="transmembrane region" description="Helical" evidence="9">
    <location>
        <begin position="672"/>
        <end position="692"/>
    </location>
</feature>
<dbReference type="NCBIfam" id="TIGR01494">
    <property type="entry name" value="ATPase_P-type"/>
    <property type="match status" value="2"/>
</dbReference>
<name>A0A3M8QPV5_9PROT</name>
<dbReference type="GO" id="GO:0016020">
    <property type="term" value="C:membrane"/>
    <property type="evidence" value="ECO:0007669"/>
    <property type="project" value="UniProtKB-SubCell"/>
</dbReference>
<feature type="transmembrane region" description="Helical" evidence="9">
    <location>
        <begin position="803"/>
        <end position="821"/>
    </location>
</feature>
<dbReference type="SUPFAM" id="SSF56784">
    <property type="entry name" value="HAD-like"/>
    <property type="match status" value="1"/>
</dbReference>
<dbReference type="SFLD" id="SFLDF00027">
    <property type="entry name" value="p-type_atpase"/>
    <property type="match status" value="1"/>
</dbReference>
<dbReference type="Pfam" id="PF00122">
    <property type="entry name" value="E1-E2_ATPase"/>
    <property type="match status" value="1"/>
</dbReference>
<evidence type="ECO:0000256" key="3">
    <source>
        <dbReference type="ARBA" id="ARBA00022741"/>
    </source>
</evidence>
<dbReference type="RefSeq" id="WP_123105708.1">
    <property type="nucleotide sequence ID" value="NZ_CP127527.1"/>
</dbReference>
<dbReference type="InterPro" id="IPR023298">
    <property type="entry name" value="ATPase_P-typ_TM_dom_sf"/>
</dbReference>
<dbReference type="InterPro" id="IPR008250">
    <property type="entry name" value="ATPase_P-typ_transduc_dom_A_sf"/>
</dbReference>
<dbReference type="SUPFAM" id="SSF81660">
    <property type="entry name" value="Metal cation-transporting ATPase, ATP-binding domain N"/>
    <property type="match status" value="1"/>
</dbReference>
<dbReference type="SMART" id="SM00831">
    <property type="entry name" value="Cation_ATPase_N"/>
    <property type="match status" value="1"/>
</dbReference>
<evidence type="ECO:0000256" key="6">
    <source>
        <dbReference type="ARBA" id="ARBA00022989"/>
    </source>
</evidence>
<proteinExistence type="predicted"/>
<feature type="transmembrane region" description="Helical" evidence="9">
    <location>
        <begin position="704"/>
        <end position="723"/>
    </location>
</feature>
<dbReference type="Gene3D" id="2.70.150.10">
    <property type="entry name" value="Calcium-transporting ATPase, cytoplasmic transduction domain A"/>
    <property type="match status" value="1"/>
</dbReference>
<accession>A0A3M8QPV5</accession>
<dbReference type="PRINTS" id="PR00119">
    <property type="entry name" value="CATATPASE"/>
</dbReference>
<reference evidence="11" key="1">
    <citation type="submission" date="2018-10" db="EMBL/GenBank/DDBJ databases">
        <title>Acidithiobacillus sulfuriphilus sp. nov.: an extremely acidophilic sulfur-oxidizing chemolithotroph isolated from a neutral pH environment.</title>
        <authorList>
            <person name="Falagan C."/>
            <person name="Moya-Beltran A."/>
            <person name="Quatrini R."/>
            <person name="Johnson D.B."/>
        </authorList>
    </citation>
    <scope>NUCLEOTIDE SEQUENCE [LARGE SCALE GENOMIC DNA]</scope>
    <source>
        <strain evidence="11">CJ-2</strain>
    </source>
</reference>
<keyword evidence="6 9" id="KW-1133">Transmembrane helix</keyword>
<feature type="transmembrane region" description="Helical" evidence="9">
    <location>
        <begin position="841"/>
        <end position="859"/>
    </location>
</feature>
<comment type="caution">
    <text evidence="11">The sequence shown here is derived from an EMBL/GenBank/DDBJ whole genome shotgun (WGS) entry which is preliminary data.</text>
</comment>
<comment type="subcellular location">
    <subcellularLocation>
        <location evidence="1">Membrane</location>
        <topology evidence="1">Multi-pass membrane protein</topology>
    </subcellularLocation>
</comment>
<keyword evidence="5" id="KW-1278">Translocase</keyword>
<dbReference type="Gene3D" id="1.20.1110.10">
    <property type="entry name" value="Calcium-transporting ATPase, transmembrane domain"/>
    <property type="match status" value="1"/>
</dbReference>
<feature type="transmembrane region" description="Helical" evidence="9">
    <location>
        <begin position="276"/>
        <end position="303"/>
    </location>
</feature>
<dbReference type="InterPro" id="IPR004014">
    <property type="entry name" value="ATPase_P-typ_cation-transptr_N"/>
</dbReference>
<dbReference type="PROSITE" id="PS00154">
    <property type="entry name" value="ATPASE_E1_E2"/>
    <property type="match status" value="1"/>
</dbReference>
<evidence type="ECO:0000256" key="9">
    <source>
        <dbReference type="SAM" id="Phobius"/>
    </source>
</evidence>
<feature type="transmembrane region" description="Helical" evidence="9">
    <location>
        <begin position="245"/>
        <end position="264"/>
    </location>
</feature>
<evidence type="ECO:0000313" key="11">
    <source>
        <dbReference type="EMBL" id="RNF58247.1"/>
    </source>
</evidence>
<evidence type="ECO:0000256" key="7">
    <source>
        <dbReference type="ARBA" id="ARBA00023136"/>
    </source>
</evidence>